<organism evidence="6 7">
    <name type="scientific">Halomonas hydrothermalis</name>
    <dbReference type="NCBI Taxonomy" id="115561"/>
    <lineage>
        <taxon>Bacteria</taxon>
        <taxon>Pseudomonadati</taxon>
        <taxon>Pseudomonadota</taxon>
        <taxon>Gammaproteobacteria</taxon>
        <taxon>Oceanospirillales</taxon>
        <taxon>Halomonadaceae</taxon>
        <taxon>Halomonas</taxon>
    </lineage>
</organism>
<evidence type="ECO:0000256" key="2">
    <source>
        <dbReference type="ARBA" id="ARBA00023015"/>
    </source>
</evidence>
<evidence type="ECO:0000256" key="1">
    <source>
        <dbReference type="ARBA" id="ARBA00009437"/>
    </source>
</evidence>
<dbReference type="SUPFAM" id="SSF46785">
    <property type="entry name" value="Winged helix' DNA-binding domain"/>
    <property type="match status" value="1"/>
</dbReference>
<keyword evidence="3" id="KW-0238">DNA-binding</keyword>
<name>A0A6F8U9J4_9GAMM</name>
<keyword evidence="7" id="KW-1185">Reference proteome</keyword>
<dbReference type="PRINTS" id="PR00039">
    <property type="entry name" value="HTHLYSR"/>
</dbReference>
<dbReference type="Proteomes" id="UP000502259">
    <property type="component" value="Chromosome"/>
</dbReference>
<dbReference type="GO" id="GO:0003700">
    <property type="term" value="F:DNA-binding transcription factor activity"/>
    <property type="evidence" value="ECO:0007669"/>
    <property type="project" value="InterPro"/>
</dbReference>
<evidence type="ECO:0000259" key="5">
    <source>
        <dbReference type="PROSITE" id="PS50931"/>
    </source>
</evidence>
<dbReference type="InterPro" id="IPR036390">
    <property type="entry name" value="WH_DNA-bd_sf"/>
</dbReference>
<dbReference type="Gene3D" id="1.10.10.10">
    <property type="entry name" value="Winged helix-like DNA-binding domain superfamily/Winged helix DNA-binding domain"/>
    <property type="match status" value="1"/>
</dbReference>
<feature type="domain" description="HTH lysR-type" evidence="5">
    <location>
        <begin position="11"/>
        <end position="68"/>
    </location>
</feature>
<evidence type="ECO:0000313" key="6">
    <source>
        <dbReference type="EMBL" id="BCB09796.1"/>
    </source>
</evidence>
<evidence type="ECO:0000313" key="7">
    <source>
        <dbReference type="Proteomes" id="UP000502259"/>
    </source>
</evidence>
<dbReference type="Gene3D" id="3.40.190.290">
    <property type="match status" value="1"/>
</dbReference>
<dbReference type="SUPFAM" id="SSF53850">
    <property type="entry name" value="Periplasmic binding protein-like II"/>
    <property type="match status" value="1"/>
</dbReference>
<dbReference type="AlphaFoldDB" id="A0A6F8U9J4"/>
<dbReference type="GO" id="GO:0003677">
    <property type="term" value="F:DNA binding"/>
    <property type="evidence" value="ECO:0007669"/>
    <property type="project" value="UniProtKB-KW"/>
</dbReference>
<dbReference type="Pfam" id="PF03466">
    <property type="entry name" value="LysR_substrate"/>
    <property type="match status" value="1"/>
</dbReference>
<dbReference type="InterPro" id="IPR050950">
    <property type="entry name" value="HTH-type_LysR_regulators"/>
</dbReference>
<dbReference type="Pfam" id="PF00126">
    <property type="entry name" value="HTH_1"/>
    <property type="match status" value="1"/>
</dbReference>
<comment type="similarity">
    <text evidence="1">Belongs to the LysR transcriptional regulatory family.</text>
</comment>
<keyword evidence="4" id="KW-0804">Transcription</keyword>
<dbReference type="GO" id="GO:0005829">
    <property type="term" value="C:cytosol"/>
    <property type="evidence" value="ECO:0007669"/>
    <property type="project" value="TreeGrafter"/>
</dbReference>
<keyword evidence="2" id="KW-0805">Transcription regulation</keyword>
<evidence type="ECO:0000256" key="4">
    <source>
        <dbReference type="ARBA" id="ARBA00023163"/>
    </source>
</evidence>
<dbReference type="InterPro" id="IPR005119">
    <property type="entry name" value="LysR_subst-bd"/>
</dbReference>
<evidence type="ECO:0000256" key="3">
    <source>
        <dbReference type="ARBA" id="ARBA00023125"/>
    </source>
</evidence>
<reference evidence="6 7" key="1">
    <citation type="submission" date="2020-03" db="EMBL/GenBank/DDBJ databases">
        <title>Complete Genome Sequence of Halomonas hydrothermalis Strain Slthf2, Halophilic Bacterium Isolated from Deep-Sea Hydrothermal-Vent Environments.</title>
        <authorList>
            <person name="Takeyama N."/>
            <person name="Huang M."/>
            <person name="Sato K."/>
            <person name="Galipon J."/>
            <person name="Arakawa K."/>
        </authorList>
    </citation>
    <scope>NUCLEOTIDE SEQUENCE [LARGE SCALE GENOMIC DNA]</scope>
    <source>
        <strain evidence="6 7">Slthf2</strain>
    </source>
</reference>
<dbReference type="EMBL" id="AP022843">
    <property type="protein sequence ID" value="BCB09796.1"/>
    <property type="molecule type" value="Genomic_DNA"/>
</dbReference>
<accession>A0A6F8U9J4</accession>
<dbReference type="RefSeq" id="WP_172422416.1">
    <property type="nucleotide sequence ID" value="NZ_AP022843.1"/>
</dbReference>
<protein>
    <recommendedName>
        <fullName evidence="5">HTH lysR-type domain-containing protein</fullName>
    </recommendedName>
</protein>
<dbReference type="PANTHER" id="PTHR30419:SF8">
    <property type="entry name" value="NITROGEN ASSIMILATION TRANSCRIPTIONAL ACTIVATOR-RELATED"/>
    <property type="match status" value="1"/>
</dbReference>
<dbReference type="InterPro" id="IPR000847">
    <property type="entry name" value="LysR_HTH_N"/>
</dbReference>
<dbReference type="InterPro" id="IPR036388">
    <property type="entry name" value="WH-like_DNA-bd_sf"/>
</dbReference>
<dbReference type="PROSITE" id="PS50931">
    <property type="entry name" value="HTH_LYSR"/>
    <property type="match status" value="1"/>
</dbReference>
<gene>
    <name evidence="6" type="ORF">HHSLTHF2_36860</name>
</gene>
<proteinExistence type="inferred from homology"/>
<sequence length="323" mass="35848">MSTLTSIISRLRMRHLRLLIALHEHGTVQKAAESVALTQPGATKALNEIEAMLGVQLFQRTHKGLETTDMGFCAVRYARLINTDLAHFHEELESMQQGRGGRLAVGLIMGAVPLISMALSRIRSLQPAISIEVVEDTSARLLNLLDRGRLDAAICRSRVNPRPHLYTNLDIHEEELAVICHPDNPIAQRSALTLAELANTSWIVYPANMPMRLLLEREFHEAKIPFPLYPIETASAFTSISMLRHDRESVALMSVDASKPFVDAGMVSRLPIQLHSRSEPYELVTRKGASLSPATQLFMREVALVGNLHSDVEAHIESLCSKS</sequence>
<dbReference type="PANTHER" id="PTHR30419">
    <property type="entry name" value="HTH-TYPE TRANSCRIPTIONAL REGULATOR YBHD"/>
    <property type="match status" value="1"/>
</dbReference>